<protein>
    <recommendedName>
        <fullName evidence="16">Adenosylcobinamide kinase</fullName>
        <ecNumber evidence="8">2.7.1.156</ecNumber>
        <ecNumber evidence="9">2.7.7.62</ecNumber>
    </recommendedName>
    <alternativeName>
        <fullName evidence="17">Adenosylcobinamide-phosphate guanylyltransferase</fullName>
    </alternativeName>
</protein>
<evidence type="ECO:0000256" key="6">
    <source>
        <dbReference type="ARBA" id="ARBA00005159"/>
    </source>
</evidence>
<comment type="catalytic activity">
    <reaction evidence="2">
        <text>adenosylcob(III)inamide phosphate + GTP + H(+) = adenosylcob(III)inamide-GDP + diphosphate</text>
        <dbReference type="Rhea" id="RHEA:22712"/>
        <dbReference type="ChEBI" id="CHEBI:15378"/>
        <dbReference type="ChEBI" id="CHEBI:33019"/>
        <dbReference type="ChEBI" id="CHEBI:37565"/>
        <dbReference type="ChEBI" id="CHEBI:58502"/>
        <dbReference type="ChEBI" id="CHEBI:60487"/>
        <dbReference type="EC" id="2.7.7.62"/>
    </reaction>
</comment>
<evidence type="ECO:0000256" key="4">
    <source>
        <dbReference type="ARBA" id="ARBA00003889"/>
    </source>
</evidence>
<dbReference type="EMBL" id="MCGO01000003">
    <property type="protein sequence ID" value="ORY52435.1"/>
    <property type="molecule type" value="Genomic_DNA"/>
</dbReference>
<dbReference type="OrthoDB" id="2138860at2759"/>
<accession>A0A1Y2D1F2</accession>
<comment type="catalytic activity">
    <reaction evidence="3">
        <text>adenosylcob(III)inamide + GTP = adenosylcob(III)inamide phosphate + GDP + H(+)</text>
        <dbReference type="Rhea" id="RHEA:15765"/>
        <dbReference type="ChEBI" id="CHEBI:2480"/>
        <dbReference type="ChEBI" id="CHEBI:15378"/>
        <dbReference type="ChEBI" id="CHEBI:37565"/>
        <dbReference type="ChEBI" id="CHEBI:58189"/>
        <dbReference type="ChEBI" id="CHEBI:58502"/>
        <dbReference type="EC" id="2.7.1.156"/>
    </reaction>
</comment>
<keyword evidence="14" id="KW-0067">ATP-binding</keyword>
<dbReference type="EC" id="2.7.1.156" evidence="8"/>
<evidence type="ECO:0000313" key="19">
    <source>
        <dbReference type="Proteomes" id="UP000193642"/>
    </source>
</evidence>
<dbReference type="GO" id="GO:0008820">
    <property type="term" value="F:cobinamide phosphate guanylyltransferase activity"/>
    <property type="evidence" value="ECO:0007669"/>
    <property type="project" value="UniProtKB-EC"/>
</dbReference>
<feature type="non-terminal residue" evidence="18">
    <location>
        <position position="1"/>
    </location>
</feature>
<evidence type="ECO:0000256" key="15">
    <source>
        <dbReference type="ARBA" id="ARBA00023134"/>
    </source>
</evidence>
<dbReference type="CDD" id="cd00544">
    <property type="entry name" value="CobU"/>
    <property type="match status" value="1"/>
</dbReference>
<evidence type="ECO:0000256" key="10">
    <source>
        <dbReference type="ARBA" id="ARBA00022573"/>
    </source>
</evidence>
<evidence type="ECO:0000256" key="11">
    <source>
        <dbReference type="ARBA" id="ARBA00022679"/>
    </source>
</evidence>
<dbReference type="PIRSF" id="PIRSF006135">
    <property type="entry name" value="CobU"/>
    <property type="match status" value="1"/>
</dbReference>
<reference evidence="18 19" key="1">
    <citation type="submission" date="2016-07" db="EMBL/GenBank/DDBJ databases">
        <title>Pervasive Adenine N6-methylation of Active Genes in Fungi.</title>
        <authorList>
            <consortium name="DOE Joint Genome Institute"/>
            <person name="Mondo S.J."/>
            <person name="Dannebaum R.O."/>
            <person name="Kuo R.C."/>
            <person name="Labutti K."/>
            <person name="Haridas S."/>
            <person name="Kuo A."/>
            <person name="Salamov A."/>
            <person name="Ahrendt S.R."/>
            <person name="Lipzen A."/>
            <person name="Sullivan W."/>
            <person name="Andreopoulos W.B."/>
            <person name="Clum A."/>
            <person name="Lindquist E."/>
            <person name="Daum C."/>
            <person name="Ramamoorthy G.K."/>
            <person name="Gryganskyi A."/>
            <person name="Culley D."/>
            <person name="Magnuson J.K."/>
            <person name="James T.Y."/>
            <person name="O'Malley M.A."/>
            <person name="Stajich J.E."/>
            <person name="Spatafora J.W."/>
            <person name="Visel A."/>
            <person name="Grigoriev I.V."/>
        </authorList>
    </citation>
    <scope>NUCLEOTIDE SEQUENCE [LARGE SCALE GENOMIC DNA]</scope>
    <source>
        <strain evidence="18 19">JEL800</strain>
    </source>
</reference>
<keyword evidence="12" id="KW-0547">Nucleotide-binding</keyword>
<evidence type="ECO:0000256" key="8">
    <source>
        <dbReference type="ARBA" id="ARBA00012016"/>
    </source>
</evidence>
<evidence type="ECO:0000256" key="13">
    <source>
        <dbReference type="ARBA" id="ARBA00022777"/>
    </source>
</evidence>
<dbReference type="Proteomes" id="UP000193642">
    <property type="component" value="Unassembled WGS sequence"/>
</dbReference>
<dbReference type="SUPFAM" id="SSF52540">
    <property type="entry name" value="P-loop containing nucleoside triphosphate hydrolases"/>
    <property type="match status" value="1"/>
</dbReference>
<dbReference type="PANTHER" id="PTHR34848">
    <property type="match status" value="1"/>
</dbReference>
<evidence type="ECO:0000256" key="12">
    <source>
        <dbReference type="ARBA" id="ARBA00022741"/>
    </source>
</evidence>
<keyword evidence="13 18" id="KW-0418">Kinase</keyword>
<dbReference type="NCBIfam" id="NF004469">
    <property type="entry name" value="PRK05800.1"/>
    <property type="match status" value="1"/>
</dbReference>
<dbReference type="STRING" id="329046.A0A1Y2D1F2"/>
<comment type="function">
    <text evidence="4">Catalyzes ATP-dependent phosphorylation of adenosylcobinamide and addition of GMP to adenosylcobinamide phosphate.</text>
</comment>
<evidence type="ECO:0000256" key="3">
    <source>
        <dbReference type="ARBA" id="ARBA00001522"/>
    </source>
</evidence>
<dbReference type="InterPro" id="IPR027417">
    <property type="entry name" value="P-loop_NTPase"/>
</dbReference>
<dbReference type="AlphaFoldDB" id="A0A1Y2D1F2"/>
<name>A0A1Y2D1F2_9FUNG</name>
<dbReference type="Pfam" id="PF02283">
    <property type="entry name" value="CobU"/>
    <property type="match status" value="1"/>
</dbReference>
<dbReference type="Gene3D" id="3.40.50.300">
    <property type="entry name" value="P-loop containing nucleotide triphosphate hydrolases"/>
    <property type="match status" value="1"/>
</dbReference>
<keyword evidence="19" id="KW-1185">Reference proteome</keyword>
<evidence type="ECO:0000256" key="2">
    <source>
        <dbReference type="ARBA" id="ARBA00000711"/>
    </source>
</evidence>
<dbReference type="EC" id="2.7.7.62" evidence="9"/>
<sequence>MSQQPTAPKGRVVLVLGGARSGKSTFAEKLAVSTGEKLLYIATAKRIDAEMVYRIDKHIDDRKDIDWTTKEVPVHLSTVDAGDSKVILVDCVTVWLANWMGHLGYPKGEEVDEEAVQYADKLDKTAREEMSRFLEKMVAEGRTVVLVANEVGLGIVPMYKTSRYYRDTLGRINQDIGRIAERVYWMVAGFGVDIKKLSEEATLKI</sequence>
<evidence type="ECO:0000313" key="18">
    <source>
        <dbReference type="EMBL" id="ORY52435.1"/>
    </source>
</evidence>
<keyword evidence="15" id="KW-0342">GTP-binding</keyword>
<dbReference type="PANTHER" id="PTHR34848:SF1">
    <property type="entry name" value="BIFUNCTIONAL ADENOSYLCOBALAMIN BIOSYNTHESIS PROTEIN COBU"/>
    <property type="match status" value="1"/>
</dbReference>
<comment type="similarity">
    <text evidence="7">Belongs to the CobU/CobP family.</text>
</comment>
<keyword evidence="10" id="KW-0169">Cobalamin biosynthesis</keyword>
<keyword evidence="11 18" id="KW-0808">Transferase</keyword>
<dbReference type="GO" id="GO:0005524">
    <property type="term" value="F:ATP binding"/>
    <property type="evidence" value="ECO:0007669"/>
    <property type="project" value="UniProtKB-KW"/>
</dbReference>
<comment type="catalytic activity">
    <reaction evidence="1">
        <text>adenosylcob(III)inamide + ATP = adenosylcob(III)inamide phosphate + ADP + H(+)</text>
        <dbReference type="Rhea" id="RHEA:15769"/>
        <dbReference type="ChEBI" id="CHEBI:2480"/>
        <dbReference type="ChEBI" id="CHEBI:15378"/>
        <dbReference type="ChEBI" id="CHEBI:30616"/>
        <dbReference type="ChEBI" id="CHEBI:58502"/>
        <dbReference type="ChEBI" id="CHEBI:456216"/>
        <dbReference type="EC" id="2.7.1.156"/>
    </reaction>
</comment>
<dbReference type="InterPro" id="IPR003203">
    <property type="entry name" value="CobU/CobP"/>
</dbReference>
<comment type="pathway">
    <text evidence="5">Cofactor biosynthesis; adenosylcobalamin biosynthesis; adenosylcobalamin from cob(II)yrinate a,c-diamide: step 6/7.</text>
</comment>
<proteinExistence type="inferred from homology"/>
<evidence type="ECO:0000256" key="1">
    <source>
        <dbReference type="ARBA" id="ARBA00000312"/>
    </source>
</evidence>
<evidence type="ECO:0000256" key="7">
    <source>
        <dbReference type="ARBA" id="ARBA00007490"/>
    </source>
</evidence>
<evidence type="ECO:0000256" key="9">
    <source>
        <dbReference type="ARBA" id="ARBA00012523"/>
    </source>
</evidence>
<dbReference type="GO" id="GO:0005525">
    <property type="term" value="F:GTP binding"/>
    <property type="evidence" value="ECO:0007669"/>
    <property type="project" value="UniProtKB-KW"/>
</dbReference>
<evidence type="ECO:0000256" key="14">
    <source>
        <dbReference type="ARBA" id="ARBA00022840"/>
    </source>
</evidence>
<dbReference type="GO" id="GO:0043752">
    <property type="term" value="F:adenosylcobinamide kinase activity"/>
    <property type="evidence" value="ECO:0007669"/>
    <property type="project" value="UniProtKB-EC"/>
</dbReference>
<comment type="pathway">
    <text evidence="6">Cofactor biosynthesis; adenosylcobalamin biosynthesis; adenosylcobalamin from cob(II)yrinate a,c-diamide: step 5/7.</text>
</comment>
<evidence type="ECO:0000256" key="16">
    <source>
        <dbReference type="ARBA" id="ARBA00029570"/>
    </source>
</evidence>
<comment type="caution">
    <text evidence="18">The sequence shown here is derived from an EMBL/GenBank/DDBJ whole genome shotgun (WGS) entry which is preliminary data.</text>
</comment>
<evidence type="ECO:0000256" key="17">
    <source>
        <dbReference type="ARBA" id="ARBA00030571"/>
    </source>
</evidence>
<organism evidence="18 19">
    <name type="scientific">Rhizoclosmatium globosum</name>
    <dbReference type="NCBI Taxonomy" id="329046"/>
    <lineage>
        <taxon>Eukaryota</taxon>
        <taxon>Fungi</taxon>
        <taxon>Fungi incertae sedis</taxon>
        <taxon>Chytridiomycota</taxon>
        <taxon>Chytridiomycota incertae sedis</taxon>
        <taxon>Chytridiomycetes</taxon>
        <taxon>Chytridiales</taxon>
        <taxon>Chytriomycetaceae</taxon>
        <taxon>Rhizoclosmatium</taxon>
    </lineage>
</organism>
<gene>
    <name evidence="18" type="ORF">BCR33DRAFT_711754</name>
</gene>
<evidence type="ECO:0000256" key="5">
    <source>
        <dbReference type="ARBA" id="ARBA00004692"/>
    </source>
</evidence>